<accession>A0A8H4L3L9</accession>
<evidence type="ECO:0000313" key="1">
    <source>
        <dbReference type="EMBL" id="KAF4462460.1"/>
    </source>
</evidence>
<proteinExistence type="predicted"/>
<dbReference type="EMBL" id="JAADYS010001534">
    <property type="protein sequence ID" value="KAF4462460.1"/>
    <property type="molecule type" value="Genomic_DNA"/>
</dbReference>
<organism evidence="1 2">
    <name type="scientific">Fusarium albosuccineum</name>
    <dbReference type="NCBI Taxonomy" id="1237068"/>
    <lineage>
        <taxon>Eukaryota</taxon>
        <taxon>Fungi</taxon>
        <taxon>Dikarya</taxon>
        <taxon>Ascomycota</taxon>
        <taxon>Pezizomycotina</taxon>
        <taxon>Sordariomycetes</taxon>
        <taxon>Hypocreomycetidae</taxon>
        <taxon>Hypocreales</taxon>
        <taxon>Nectriaceae</taxon>
        <taxon>Fusarium</taxon>
        <taxon>Fusarium decemcellulare species complex</taxon>
    </lineage>
</organism>
<evidence type="ECO:0000313" key="2">
    <source>
        <dbReference type="Proteomes" id="UP000554235"/>
    </source>
</evidence>
<dbReference type="InterPro" id="IPR029058">
    <property type="entry name" value="AB_hydrolase_fold"/>
</dbReference>
<dbReference type="GO" id="GO:0016787">
    <property type="term" value="F:hydrolase activity"/>
    <property type="evidence" value="ECO:0007669"/>
    <property type="project" value="UniProtKB-KW"/>
</dbReference>
<name>A0A8H4L3L9_9HYPO</name>
<keyword evidence="2" id="KW-1185">Reference proteome</keyword>
<sequence>MAASFAARKPERVASMVLLAPAGLTRSTRFGELQTSYLRGGEGLEEQAQAWILGLLDGGQLVIPPDWKERTAKGELVPEAVRDWQTREHPGHAASVVAMFRDGGALDQHVEFAKAAKTDVKYLCIRGELDHLSTVQDLHDVGMRNVVVVPQVGHGIVRECVPKVSGLIEEFWKELEK</sequence>
<gene>
    <name evidence="1" type="ORF">FALBO_10720</name>
</gene>
<keyword evidence="1" id="KW-0378">Hydrolase</keyword>
<dbReference type="Gene3D" id="3.40.50.1820">
    <property type="entry name" value="alpha/beta hydrolase"/>
    <property type="match status" value="1"/>
</dbReference>
<protein>
    <submittedName>
        <fullName evidence="1">Valacyclovir hydrolase</fullName>
    </submittedName>
</protein>
<dbReference type="OrthoDB" id="408373at2759"/>
<dbReference type="AlphaFoldDB" id="A0A8H4L3L9"/>
<dbReference type="Proteomes" id="UP000554235">
    <property type="component" value="Unassembled WGS sequence"/>
</dbReference>
<dbReference type="SUPFAM" id="SSF53474">
    <property type="entry name" value="alpha/beta-Hydrolases"/>
    <property type="match status" value="1"/>
</dbReference>
<comment type="caution">
    <text evidence="1">The sequence shown here is derived from an EMBL/GenBank/DDBJ whole genome shotgun (WGS) entry which is preliminary data.</text>
</comment>
<reference evidence="1 2" key="1">
    <citation type="submission" date="2020-01" db="EMBL/GenBank/DDBJ databases">
        <title>Identification and distribution of gene clusters putatively required for synthesis of sphingolipid metabolism inhibitors in phylogenetically diverse species of the filamentous fungus Fusarium.</title>
        <authorList>
            <person name="Kim H.-S."/>
            <person name="Busman M."/>
            <person name="Brown D.W."/>
            <person name="Divon H."/>
            <person name="Uhlig S."/>
            <person name="Proctor R.H."/>
        </authorList>
    </citation>
    <scope>NUCLEOTIDE SEQUENCE [LARGE SCALE GENOMIC DNA]</scope>
    <source>
        <strain evidence="1 2">NRRL 20459</strain>
    </source>
</reference>